<accession>A0A1I7XRV4</accession>
<keyword evidence="6" id="KW-1185">Reference proteome</keyword>
<dbReference type="AlphaFoldDB" id="A0A1I7XRV4"/>
<feature type="repeat" description="RPEL" evidence="4">
    <location>
        <begin position="320"/>
        <end position="345"/>
    </location>
</feature>
<keyword evidence="2" id="KW-0677">Repeat</keyword>
<dbReference type="PROSITE" id="PS51073">
    <property type="entry name" value="RPEL"/>
    <property type="match status" value="2"/>
</dbReference>
<dbReference type="GO" id="GO:0030036">
    <property type="term" value="P:actin cytoskeleton organization"/>
    <property type="evidence" value="ECO:0007669"/>
    <property type="project" value="TreeGrafter"/>
</dbReference>
<name>A0A1I7XRV4_HETBA</name>
<feature type="region of interest" description="Disordered" evidence="5">
    <location>
        <begin position="194"/>
        <end position="264"/>
    </location>
</feature>
<dbReference type="InterPro" id="IPR004018">
    <property type="entry name" value="RPEL_repeat"/>
</dbReference>
<feature type="compositionally biased region" description="Basic and acidic residues" evidence="5">
    <location>
        <begin position="194"/>
        <end position="207"/>
    </location>
</feature>
<evidence type="ECO:0000256" key="4">
    <source>
        <dbReference type="PROSITE-ProRule" id="PRU00401"/>
    </source>
</evidence>
<dbReference type="Gene3D" id="6.10.140.2130">
    <property type="match status" value="2"/>
</dbReference>
<dbReference type="Proteomes" id="UP000095283">
    <property type="component" value="Unplaced"/>
</dbReference>
<feature type="repeat" description="RPEL" evidence="4">
    <location>
        <begin position="285"/>
        <end position="310"/>
    </location>
</feature>
<dbReference type="WBParaSite" id="Hba_20065">
    <property type="protein sequence ID" value="Hba_20065"/>
    <property type="gene ID" value="Hba_20065"/>
</dbReference>
<sequence>MISVSTACSFLHHWCPKQTLGTEQLTEDEVWMKAENGTTELNKPIGLSHSESNVFYFIIFKLSTSRSRRLFPFNSASLRSSKFWLRLVRPWKWRHLKRKVRRSSRSRGSDNYPIYMPLQFTYVDNSPQPGSVSRVQIQILPPICIAQREGEENVKEEPDYNTETETEDEDEKKIEVVSPGTTRMLLEGYDRVEAKEPNLAARPDKPVLKKPGQPSRLRLRKKMSNKPIKQKTNGLFSQGDSDLPIHLTDDSDSDGPIQYRDDSQPLEHSPISITHEDEEYAFVISLLGRKLSERPTVEELEDRNILKREDEGKSMEEKRKLLLRKLSFRPTIAQLKEQQIIQFNDYVEVTQAEIYDRKADKPWTRLTPSEKALIRKELNDFKATEMNVHEDSRVFTRYVIAVN</sequence>
<dbReference type="SMART" id="SM00707">
    <property type="entry name" value="RPEL"/>
    <property type="match status" value="2"/>
</dbReference>
<dbReference type="GO" id="GO:0003779">
    <property type="term" value="F:actin binding"/>
    <property type="evidence" value="ECO:0007669"/>
    <property type="project" value="UniProtKB-KW"/>
</dbReference>
<feature type="compositionally biased region" description="Acidic residues" evidence="5">
    <location>
        <begin position="159"/>
        <end position="170"/>
    </location>
</feature>
<proteinExistence type="inferred from homology"/>
<evidence type="ECO:0000256" key="3">
    <source>
        <dbReference type="ARBA" id="ARBA00023203"/>
    </source>
</evidence>
<evidence type="ECO:0000256" key="5">
    <source>
        <dbReference type="SAM" id="MobiDB-lite"/>
    </source>
</evidence>
<feature type="compositionally biased region" description="Polar residues" evidence="5">
    <location>
        <begin position="230"/>
        <end position="240"/>
    </location>
</feature>
<dbReference type="PANTHER" id="PTHR12751">
    <property type="entry name" value="PHOSPHATASE AND ACTIN REGULATOR PHACTR"/>
    <property type="match status" value="1"/>
</dbReference>
<keyword evidence="3" id="KW-0009">Actin-binding</keyword>
<evidence type="ECO:0000256" key="2">
    <source>
        <dbReference type="ARBA" id="ARBA00022737"/>
    </source>
</evidence>
<reference evidence="7" key="1">
    <citation type="submission" date="2016-11" db="UniProtKB">
        <authorList>
            <consortium name="WormBaseParasite"/>
        </authorList>
    </citation>
    <scope>IDENTIFICATION</scope>
</reference>
<dbReference type="Pfam" id="PF02755">
    <property type="entry name" value="RPEL"/>
    <property type="match status" value="1"/>
</dbReference>
<organism evidence="6 7">
    <name type="scientific">Heterorhabditis bacteriophora</name>
    <name type="common">Entomopathogenic nematode worm</name>
    <dbReference type="NCBI Taxonomy" id="37862"/>
    <lineage>
        <taxon>Eukaryota</taxon>
        <taxon>Metazoa</taxon>
        <taxon>Ecdysozoa</taxon>
        <taxon>Nematoda</taxon>
        <taxon>Chromadorea</taxon>
        <taxon>Rhabditida</taxon>
        <taxon>Rhabditina</taxon>
        <taxon>Rhabditomorpha</taxon>
        <taxon>Strongyloidea</taxon>
        <taxon>Heterorhabditidae</taxon>
        <taxon>Heterorhabditis</taxon>
    </lineage>
</organism>
<evidence type="ECO:0000313" key="6">
    <source>
        <dbReference type="Proteomes" id="UP000095283"/>
    </source>
</evidence>
<comment type="similarity">
    <text evidence="1">Belongs to the phosphatase and actin regulator family.</text>
</comment>
<protein>
    <submittedName>
        <fullName evidence="7">Phosphatase and actin regulator</fullName>
    </submittedName>
</protein>
<evidence type="ECO:0000313" key="7">
    <source>
        <dbReference type="WBParaSite" id="Hba_20065"/>
    </source>
</evidence>
<dbReference type="PANTHER" id="PTHR12751:SF18">
    <property type="entry name" value="PHOSPHATASE AND ACTIN REGULATOR 1"/>
    <property type="match status" value="1"/>
</dbReference>
<evidence type="ECO:0000256" key="1">
    <source>
        <dbReference type="ARBA" id="ARBA00009795"/>
    </source>
</evidence>
<feature type="region of interest" description="Disordered" evidence="5">
    <location>
        <begin position="150"/>
        <end position="173"/>
    </location>
</feature>